<dbReference type="PROSITE" id="PS50043">
    <property type="entry name" value="HTH_LUXR_2"/>
    <property type="match status" value="1"/>
</dbReference>
<dbReference type="InterPro" id="IPR000792">
    <property type="entry name" value="Tscrpt_reg_LuxR_C"/>
</dbReference>
<evidence type="ECO:0000259" key="9">
    <source>
        <dbReference type="PROSITE" id="PS50110"/>
    </source>
</evidence>
<dbReference type="PROSITE" id="PS50110">
    <property type="entry name" value="RESPONSE_REGULATORY"/>
    <property type="match status" value="1"/>
</dbReference>
<evidence type="ECO:0000256" key="1">
    <source>
        <dbReference type="ARBA" id="ARBA00018672"/>
    </source>
</evidence>
<dbReference type="SUPFAM" id="SSF46894">
    <property type="entry name" value="C-terminal effector domain of the bipartite response regulators"/>
    <property type="match status" value="1"/>
</dbReference>
<evidence type="ECO:0000256" key="6">
    <source>
        <dbReference type="ARBA" id="ARBA00024867"/>
    </source>
</evidence>
<dbReference type="Proteomes" id="UP000184080">
    <property type="component" value="Unassembled WGS sequence"/>
</dbReference>
<dbReference type="GO" id="GO:0003677">
    <property type="term" value="F:DNA binding"/>
    <property type="evidence" value="ECO:0007669"/>
    <property type="project" value="UniProtKB-KW"/>
</dbReference>
<evidence type="ECO:0000313" key="10">
    <source>
        <dbReference type="EMBL" id="SHI43696.1"/>
    </source>
</evidence>
<protein>
    <recommendedName>
        <fullName evidence="1">Stage 0 sporulation protein A homolog</fullName>
    </recommendedName>
</protein>
<dbReference type="CDD" id="cd17535">
    <property type="entry name" value="REC_NarL-like"/>
    <property type="match status" value="1"/>
</dbReference>
<feature type="modified residue" description="4-aspartylphosphate" evidence="7">
    <location>
        <position position="55"/>
    </location>
</feature>
<keyword evidence="5" id="KW-0804">Transcription</keyword>
<dbReference type="GO" id="GO:0006355">
    <property type="term" value="P:regulation of DNA-templated transcription"/>
    <property type="evidence" value="ECO:0007669"/>
    <property type="project" value="InterPro"/>
</dbReference>
<dbReference type="Gene3D" id="3.40.50.2300">
    <property type="match status" value="1"/>
</dbReference>
<evidence type="ECO:0000259" key="8">
    <source>
        <dbReference type="PROSITE" id="PS50043"/>
    </source>
</evidence>
<proteinExistence type="predicted"/>
<dbReference type="SMART" id="SM00448">
    <property type="entry name" value="REC"/>
    <property type="match status" value="1"/>
</dbReference>
<sequence>MKIKILICDDDALIRESLKIILSMEEDLEIVGEADNGLKALELCKREQIDVALMDVRMPIMNGVEALKEIVKKTEAKVIILSTFDEDEYIKESVKYGASGYILKNNTPESIINAIKMVYSGSNVIEKKVFDKIKFNMMDASLKFDASSFTHRELEIIKEISEGYFNKEIAQRLFISEGTVKNYISNILDKTELDHRTQIAIYYLKGNSY</sequence>
<evidence type="ECO:0000256" key="7">
    <source>
        <dbReference type="PROSITE-ProRule" id="PRU00169"/>
    </source>
</evidence>
<reference evidence="10 11" key="1">
    <citation type="submission" date="2016-11" db="EMBL/GenBank/DDBJ databases">
        <authorList>
            <person name="Jaros S."/>
            <person name="Januszkiewicz K."/>
            <person name="Wedrychowicz H."/>
        </authorList>
    </citation>
    <scope>NUCLEOTIDE SEQUENCE [LARGE SCALE GENOMIC DNA]</scope>
    <source>
        <strain evidence="10 11">DSM 21864</strain>
    </source>
</reference>
<dbReference type="CDD" id="cd06170">
    <property type="entry name" value="LuxR_C_like"/>
    <property type="match status" value="1"/>
</dbReference>
<dbReference type="PRINTS" id="PR00038">
    <property type="entry name" value="HTHLUXR"/>
</dbReference>
<dbReference type="SMART" id="SM00421">
    <property type="entry name" value="HTH_LUXR"/>
    <property type="match status" value="1"/>
</dbReference>
<comment type="function">
    <text evidence="6">May play the central regulatory role in sporulation. It may be an element of the effector pathway responsible for the activation of sporulation genes in response to nutritional stress. Spo0A may act in concert with spo0H (a sigma factor) to control the expression of some genes that are critical to the sporulation process.</text>
</comment>
<evidence type="ECO:0000256" key="5">
    <source>
        <dbReference type="ARBA" id="ARBA00023163"/>
    </source>
</evidence>
<dbReference type="InterPro" id="IPR011006">
    <property type="entry name" value="CheY-like_superfamily"/>
</dbReference>
<keyword evidence="4" id="KW-0238">DNA-binding</keyword>
<dbReference type="PANTHER" id="PTHR43214:SF40">
    <property type="entry name" value="TRANSCRIPTIONAL REGULATORY PROTEIN LNRK"/>
    <property type="match status" value="1"/>
</dbReference>
<keyword evidence="3" id="KW-0805">Transcription regulation</keyword>
<dbReference type="PANTHER" id="PTHR43214">
    <property type="entry name" value="TWO-COMPONENT RESPONSE REGULATOR"/>
    <property type="match status" value="1"/>
</dbReference>
<accession>A0A1M6B4S2</accession>
<feature type="domain" description="Response regulatory" evidence="9">
    <location>
        <begin position="4"/>
        <end position="119"/>
    </location>
</feature>
<dbReference type="SUPFAM" id="SSF52172">
    <property type="entry name" value="CheY-like"/>
    <property type="match status" value="1"/>
</dbReference>
<dbReference type="GO" id="GO:0000160">
    <property type="term" value="P:phosphorelay signal transduction system"/>
    <property type="evidence" value="ECO:0007669"/>
    <property type="project" value="InterPro"/>
</dbReference>
<dbReference type="RefSeq" id="WP_073003746.1">
    <property type="nucleotide sequence ID" value="NZ_FQZO01000001.1"/>
</dbReference>
<dbReference type="STRING" id="1121298.SAMN05444401_0629"/>
<dbReference type="OrthoDB" id="9779069at2"/>
<evidence type="ECO:0000256" key="2">
    <source>
        <dbReference type="ARBA" id="ARBA00022553"/>
    </source>
</evidence>
<dbReference type="InterPro" id="IPR039420">
    <property type="entry name" value="WalR-like"/>
</dbReference>
<dbReference type="Pfam" id="PF00196">
    <property type="entry name" value="GerE"/>
    <property type="match status" value="1"/>
</dbReference>
<evidence type="ECO:0000256" key="3">
    <source>
        <dbReference type="ARBA" id="ARBA00023015"/>
    </source>
</evidence>
<evidence type="ECO:0000256" key="4">
    <source>
        <dbReference type="ARBA" id="ARBA00023125"/>
    </source>
</evidence>
<dbReference type="InterPro" id="IPR058245">
    <property type="entry name" value="NreC/VraR/RcsB-like_REC"/>
</dbReference>
<keyword evidence="11" id="KW-1185">Reference proteome</keyword>
<dbReference type="AlphaFoldDB" id="A0A1M6B4S2"/>
<keyword evidence="2 7" id="KW-0597">Phosphoprotein</keyword>
<name>A0A1M6B4S2_9CLOT</name>
<evidence type="ECO:0000313" key="11">
    <source>
        <dbReference type="Proteomes" id="UP000184080"/>
    </source>
</evidence>
<gene>
    <name evidence="10" type="ORF">SAMN05444401_0629</name>
</gene>
<dbReference type="InterPro" id="IPR016032">
    <property type="entry name" value="Sig_transdc_resp-reg_C-effctor"/>
</dbReference>
<dbReference type="EMBL" id="FQZO01000001">
    <property type="protein sequence ID" value="SHI43696.1"/>
    <property type="molecule type" value="Genomic_DNA"/>
</dbReference>
<organism evidence="10 11">
    <name type="scientific">Clostridium amylolyticum</name>
    <dbReference type="NCBI Taxonomy" id="1121298"/>
    <lineage>
        <taxon>Bacteria</taxon>
        <taxon>Bacillati</taxon>
        <taxon>Bacillota</taxon>
        <taxon>Clostridia</taxon>
        <taxon>Eubacteriales</taxon>
        <taxon>Clostridiaceae</taxon>
        <taxon>Clostridium</taxon>
    </lineage>
</organism>
<dbReference type="InterPro" id="IPR001789">
    <property type="entry name" value="Sig_transdc_resp-reg_receiver"/>
</dbReference>
<feature type="domain" description="HTH luxR-type" evidence="8">
    <location>
        <begin position="142"/>
        <end position="207"/>
    </location>
</feature>
<dbReference type="Pfam" id="PF00072">
    <property type="entry name" value="Response_reg"/>
    <property type="match status" value="1"/>
</dbReference>
<dbReference type="PROSITE" id="PS00622">
    <property type="entry name" value="HTH_LUXR_1"/>
    <property type="match status" value="1"/>
</dbReference>